<evidence type="ECO:0000256" key="3">
    <source>
        <dbReference type="ARBA" id="ARBA00013725"/>
    </source>
</evidence>
<evidence type="ECO:0000256" key="2">
    <source>
        <dbReference type="ARBA" id="ARBA00012418"/>
    </source>
</evidence>
<comment type="caution">
    <text evidence="12">The sequence shown here is derived from an EMBL/GenBank/DDBJ whole genome shotgun (WGS) entry which is preliminary data.</text>
</comment>
<evidence type="ECO:0000256" key="11">
    <source>
        <dbReference type="HAMAP-Rule" id="MF_00366"/>
    </source>
</evidence>
<dbReference type="OrthoDB" id="9796300at2"/>
<dbReference type="GO" id="GO:0000428">
    <property type="term" value="C:DNA-directed RNA polymerase complex"/>
    <property type="evidence" value="ECO:0007669"/>
    <property type="project" value="UniProtKB-KW"/>
</dbReference>
<evidence type="ECO:0000313" key="12">
    <source>
        <dbReference type="EMBL" id="TFZ83716.1"/>
    </source>
</evidence>
<evidence type="ECO:0000256" key="9">
    <source>
        <dbReference type="ARBA" id="ARBA00030998"/>
    </source>
</evidence>
<gene>
    <name evidence="11 12" type="primary">rpoZ</name>
    <name evidence="12" type="ORF">E4680_01630</name>
</gene>
<reference evidence="12 13" key="1">
    <citation type="journal article" date="2019" name="ISME J.">
        <title>Candidatus Macondimonas diazotrophica, a novel gammaproteobacterial genus dominating crude-oil-contaminated coastal sediments.</title>
        <authorList>
            <person name="Karthikeyan S."/>
            <person name="Konstantinidis K."/>
        </authorList>
    </citation>
    <scope>NUCLEOTIDE SEQUENCE [LARGE SCALE GENOMIC DNA]</scope>
    <source>
        <strain evidence="12 13">KTK01</strain>
    </source>
</reference>
<dbReference type="Gene3D" id="3.90.940.10">
    <property type="match status" value="1"/>
</dbReference>
<dbReference type="AlphaFoldDB" id="A0A4Z0FB29"/>
<evidence type="ECO:0000256" key="5">
    <source>
        <dbReference type="ARBA" id="ARBA00022679"/>
    </source>
</evidence>
<comment type="function">
    <text evidence="11">Promotes RNA polymerase assembly. Latches the N- and C-terminal regions of the beta' subunit thereby facilitating its interaction with the beta and alpha subunits.</text>
</comment>
<dbReference type="InterPro" id="IPR003716">
    <property type="entry name" value="DNA-dir_RNA_pol_omega"/>
</dbReference>
<keyword evidence="7 11" id="KW-0804">Transcription</keyword>
<dbReference type="Proteomes" id="UP000297890">
    <property type="component" value="Unassembled WGS sequence"/>
</dbReference>
<keyword evidence="6 11" id="KW-0548">Nucleotidyltransferase</keyword>
<keyword evidence="4 11" id="KW-0240">DNA-directed RNA polymerase</keyword>
<evidence type="ECO:0000313" key="13">
    <source>
        <dbReference type="Proteomes" id="UP000297890"/>
    </source>
</evidence>
<dbReference type="InterPro" id="IPR006110">
    <property type="entry name" value="Pol_omega/Rpo6/RPB6"/>
</dbReference>
<proteinExistence type="inferred from homology"/>
<comment type="subunit">
    <text evidence="11">The RNAP catalytic core consists of 2 alpha, 1 beta, 1 beta' and 1 omega subunit. When a sigma factor is associated with the core the holoenzyme is formed, which can initiate transcription.</text>
</comment>
<keyword evidence="13" id="KW-1185">Reference proteome</keyword>
<keyword evidence="5 11" id="KW-0808">Transferase</keyword>
<evidence type="ECO:0000256" key="4">
    <source>
        <dbReference type="ARBA" id="ARBA00022478"/>
    </source>
</evidence>
<dbReference type="Pfam" id="PF01192">
    <property type="entry name" value="RNA_pol_Rpb6"/>
    <property type="match status" value="1"/>
</dbReference>
<comment type="catalytic activity">
    <reaction evidence="10 11">
        <text>RNA(n) + a ribonucleoside 5'-triphosphate = RNA(n+1) + diphosphate</text>
        <dbReference type="Rhea" id="RHEA:21248"/>
        <dbReference type="Rhea" id="RHEA-COMP:14527"/>
        <dbReference type="Rhea" id="RHEA-COMP:17342"/>
        <dbReference type="ChEBI" id="CHEBI:33019"/>
        <dbReference type="ChEBI" id="CHEBI:61557"/>
        <dbReference type="ChEBI" id="CHEBI:140395"/>
        <dbReference type="EC" id="2.7.7.6"/>
    </reaction>
</comment>
<dbReference type="InterPro" id="IPR036161">
    <property type="entry name" value="RPB6/omega-like_sf"/>
</dbReference>
<protein>
    <recommendedName>
        <fullName evidence="3 11">DNA-directed RNA polymerase subunit omega</fullName>
        <shortName evidence="11">RNAP omega subunit</shortName>
        <ecNumber evidence="2 11">2.7.7.6</ecNumber>
    </recommendedName>
    <alternativeName>
        <fullName evidence="9 11">RNA polymerase omega subunit</fullName>
    </alternativeName>
    <alternativeName>
        <fullName evidence="8 11">Transcriptase subunit omega</fullName>
    </alternativeName>
</protein>
<dbReference type="GO" id="GO:0003677">
    <property type="term" value="F:DNA binding"/>
    <property type="evidence" value="ECO:0007669"/>
    <property type="project" value="UniProtKB-UniRule"/>
</dbReference>
<dbReference type="HAMAP" id="MF_00366">
    <property type="entry name" value="RNApol_bact_RpoZ"/>
    <property type="match status" value="1"/>
</dbReference>
<dbReference type="NCBIfam" id="TIGR00690">
    <property type="entry name" value="rpoZ"/>
    <property type="match status" value="1"/>
</dbReference>
<sequence length="103" mass="11494">MARVTVEDCLSNVDNRFQLVLVAAKRARQLVRGSDPYLSWDNDKPTVLALREIAHGDVTREILKEKDIPLIRQFPQLGAIDELEPGEMVMPEAAPESAAPEDL</sequence>
<evidence type="ECO:0000256" key="6">
    <source>
        <dbReference type="ARBA" id="ARBA00022695"/>
    </source>
</evidence>
<dbReference type="RefSeq" id="WP_135280643.1">
    <property type="nucleotide sequence ID" value="NZ_SRIO01000002.1"/>
</dbReference>
<accession>A0A4Z0FB29</accession>
<dbReference type="EC" id="2.7.7.6" evidence="2 11"/>
<comment type="similarity">
    <text evidence="1 11">Belongs to the RNA polymerase subunit omega family.</text>
</comment>
<evidence type="ECO:0000256" key="1">
    <source>
        <dbReference type="ARBA" id="ARBA00006711"/>
    </source>
</evidence>
<evidence type="ECO:0000256" key="8">
    <source>
        <dbReference type="ARBA" id="ARBA00029924"/>
    </source>
</evidence>
<dbReference type="SMART" id="SM01409">
    <property type="entry name" value="RNA_pol_Rpb6"/>
    <property type="match status" value="1"/>
</dbReference>
<organism evidence="12 13">
    <name type="scientific">Candidatus Macondimonas diazotrophica</name>
    <dbReference type="NCBI Taxonomy" id="2305248"/>
    <lineage>
        <taxon>Bacteria</taxon>
        <taxon>Pseudomonadati</taxon>
        <taxon>Pseudomonadota</taxon>
        <taxon>Gammaproteobacteria</taxon>
        <taxon>Chromatiales</taxon>
        <taxon>Ectothiorhodospiraceae</taxon>
        <taxon>Candidatus Macondimonas</taxon>
    </lineage>
</organism>
<dbReference type="GO" id="GO:0003899">
    <property type="term" value="F:DNA-directed RNA polymerase activity"/>
    <property type="evidence" value="ECO:0007669"/>
    <property type="project" value="UniProtKB-UniRule"/>
</dbReference>
<name>A0A4Z0FB29_9GAMM</name>
<dbReference type="PANTHER" id="PTHR34476:SF1">
    <property type="entry name" value="DNA-DIRECTED RNA POLYMERASE SUBUNIT OMEGA"/>
    <property type="match status" value="1"/>
</dbReference>
<dbReference type="PANTHER" id="PTHR34476">
    <property type="entry name" value="DNA-DIRECTED RNA POLYMERASE SUBUNIT OMEGA"/>
    <property type="match status" value="1"/>
</dbReference>
<evidence type="ECO:0000256" key="7">
    <source>
        <dbReference type="ARBA" id="ARBA00023163"/>
    </source>
</evidence>
<dbReference type="GO" id="GO:0006351">
    <property type="term" value="P:DNA-templated transcription"/>
    <property type="evidence" value="ECO:0007669"/>
    <property type="project" value="UniProtKB-UniRule"/>
</dbReference>
<dbReference type="SUPFAM" id="SSF63562">
    <property type="entry name" value="RPB6/omega subunit-like"/>
    <property type="match status" value="1"/>
</dbReference>
<evidence type="ECO:0000256" key="10">
    <source>
        <dbReference type="ARBA" id="ARBA00048552"/>
    </source>
</evidence>
<dbReference type="EMBL" id="SRIO01000002">
    <property type="protein sequence ID" value="TFZ83716.1"/>
    <property type="molecule type" value="Genomic_DNA"/>
</dbReference>